<dbReference type="OrthoDB" id="733404at2"/>
<dbReference type="SMART" id="SM00235">
    <property type="entry name" value="ZnMc"/>
    <property type="match status" value="1"/>
</dbReference>
<dbReference type="EMBL" id="LT629690">
    <property type="protein sequence ID" value="SDF44622.1"/>
    <property type="molecule type" value="Genomic_DNA"/>
</dbReference>
<feature type="compositionally biased region" description="Basic residues" evidence="1">
    <location>
        <begin position="267"/>
        <end position="295"/>
    </location>
</feature>
<evidence type="ECO:0000313" key="3">
    <source>
        <dbReference type="EMBL" id="SDF44622.1"/>
    </source>
</evidence>
<dbReference type="GO" id="GO:0006508">
    <property type="term" value="P:proteolysis"/>
    <property type="evidence" value="ECO:0007669"/>
    <property type="project" value="InterPro"/>
</dbReference>
<proteinExistence type="predicted"/>
<gene>
    <name evidence="3" type="ORF">SAMN05444167_2436</name>
</gene>
<accession>A0A1G7L4Z9</accession>
<feature type="compositionally biased region" description="Low complexity" evidence="1">
    <location>
        <begin position="255"/>
        <end position="266"/>
    </location>
</feature>
<organism evidence="3 4">
    <name type="scientific">Terriglobus roseus</name>
    <dbReference type="NCBI Taxonomy" id="392734"/>
    <lineage>
        <taxon>Bacteria</taxon>
        <taxon>Pseudomonadati</taxon>
        <taxon>Acidobacteriota</taxon>
        <taxon>Terriglobia</taxon>
        <taxon>Terriglobales</taxon>
        <taxon>Acidobacteriaceae</taxon>
        <taxon>Terriglobus</taxon>
    </lineage>
</organism>
<dbReference type="InterPro" id="IPR024079">
    <property type="entry name" value="MetalloPept_cat_dom_sf"/>
</dbReference>
<feature type="region of interest" description="Disordered" evidence="1">
    <location>
        <begin position="255"/>
        <end position="295"/>
    </location>
</feature>
<evidence type="ECO:0000313" key="4">
    <source>
        <dbReference type="Proteomes" id="UP000182427"/>
    </source>
</evidence>
<dbReference type="Proteomes" id="UP000182427">
    <property type="component" value="Chromosome I"/>
</dbReference>
<dbReference type="AlphaFoldDB" id="A0A1G7L4Z9"/>
<dbReference type="Gene3D" id="3.40.390.10">
    <property type="entry name" value="Collagenase (Catalytic Domain)"/>
    <property type="match status" value="1"/>
</dbReference>
<dbReference type="Pfam" id="PF01400">
    <property type="entry name" value="Astacin"/>
    <property type="match status" value="1"/>
</dbReference>
<dbReference type="GO" id="GO:0004222">
    <property type="term" value="F:metalloendopeptidase activity"/>
    <property type="evidence" value="ECO:0007669"/>
    <property type="project" value="InterPro"/>
</dbReference>
<evidence type="ECO:0000259" key="2">
    <source>
        <dbReference type="SMART" id="SM00235"/>
    </source>
</evidence>
<dbReference type="InterPro" id="IPR006026">
    <property type="entry name" value="Peptidase_Metallo"/>
</dbReference>
<dbReference type="InterPro" id="IPR001506">
    <property type="entry name" value="Peptidase_M12A"/>
</dbReference>
<feature type="domain" description="Peptidase metallopeptidase" evidence="2">
    <location>
        <begin position="55"/>
        <end position="205"/>
    </location>
</feature>
<name>A0A1G7L4Z9_9BACT</name>
<dbReference type="SUPFAM" id="SSF55486">
    <property type="entry name" value="Metalloproteases ('zincins'), catalytic domain"/>
    <property type="match status" value="1"/>
</dbReference>
<dbReference type="GO" id="GO:0008270">
    <property type="term" value="F:zinc ion binding"/>
    <property type="evidence" value="ECO:0007669"/>
    <property type="project" value="InterPro"/>
</dbReference>
<evidence type="ECO:0000256" key="1">
    <source>
        <dbReference type="SAM" id="MobiDB-lite"/>
    </source>
</evidence>
<keyword evidence="4" id="KW-1185">Reference proteome</keyword>
<protein>
    <submittedName>
        <fullName evidence="3">Astacin (Peptidase family M12A)</fullName>
    </submittedName>
</protein>
<sequence length="295" mass="32494">MEYLTCTPKSLPASKLVAAAKTASTINPLNHAPLERLTRLVPGFAPTPERIAVVTTKYWGLQGVKLTVGFLDNPETALRKRLLLHMNAWAKTANVTFVEASTDPQVRIARTGGDNGGYWSYLGTDILHIAKSQQTMNLEGFTMKMPESEFHRVVRHETGHTLGFPHEHMRKALVAKLDVAKTIAYFERTQGWSEDEIRAQVLTPINESTLRGTAADAKSIMCYQLPGSITKDGRPIIGGLDIDETDYKFAALIYPKSKPSSSSPKTTSKKAAKKTTKKVAKKTTKKAAKKTTKKP</sequence>
<dbReference type="RefSeq" id="WP_083345374.1">
    <property type="nucleotide sequence ID" value="NZ_LT629690.1"/>
</dbReference>
<reference evidence="3 4" key="1">
    <citation type="submission" date="2016-10" db="EMBL/GenBank/DDBJ databases">
        <authorList>
            <person name="de Groot N.N."/>
        </authorList>
    </citation>
    <scope>NUCLEOTIDE SEQUENCE [LARGE SCALE GENOMIC DNA]</scope>
    <source>
        <strain evidence="3 4">GAS232</strain>
    </source>
</reference>